<comment type="caution">
    <text evidence="1">The sequence shown here is derived from an EMBL/GenBank/DDBJ whole genome shotgun (WGS) entry which is preliminary data.</text>
</comment>
<evidence type="ECO:0000313" key="2">
    <source>
        <dbReference type="Proteomes" id="UP000809431"/>
    </source>
</evidence>
<dbReference type="Proteomes" id="UP000809431">
    <property type="component" value="Unassembled WGS sequence"/>
</dbReference>
<dbReference type="RefSeq" id="WP_203536623.1">
    <property type="nucleotide sequence ID" value="NZ_JAESND010000001.1"/>
</dbReference>
<dbReference type="EMBL" id="JAESND010000001">
    <property type="protein sequence ID" value="MBM3114969.1"/>
    <property type="molecule type" value="Genomic_DNA"/>
</dbReference>
<gene>
    <name evidence="1" type="ORF">JMJ54_03930</name>
</gene>
<proteinExistence type="predicted"/>
<accession>A0ABS2BH84</accession>
<sequence length="158" mass="17687">MLSQAALQPPFESINFDMDAVANIKRAINLTFGDEQPEVAGACVAIVNFLTEQLNGRRLHLTMSLLMDVVKPGSEESLFIALNYLSGARFNLLEMCFEFVDENDEYHPLTKSEISEARKTKQLLHPVSGEIVRDFESSVLVYFSTTQRADSILLKGVE</sequence>
<organism evidence="1 2">
    <name type="scientific">Jeongeupia naejangsanensis</name>
    <dbReference type="NCBI Taxonomy" id="613195"/>
    <lineage>
        <taxon>Bacteria</taxon>
        <taxon>Pseudomonadati</taxon>
        <taxon>Pseudomonadota</taxon>
        <taxon>Betaproteobacteria</taxon>
        <taxon>Neisseriales</taxon>
        <taxon>Chitinibacteraceae</taxon>
        <taxon>Jeongeupia</taxon>
    </lineage>
</organism>
<name>A0ABS2BH84_9NEIS</name>
<reference evidence="1 2" key="1">
    <citation type="submission" date="2021-01" db="EMBL/GenBank/DDBJ databases">
        <title>Draft Genome Sequence and Polyhydroxyalkanoate Biosynthetic Potential of Jeongeupia naejangsanensis Type Strain DSM 24253.</title>
        <authorList>
            <person name="Turrini P."/>
            <person name="Artuso I."/>
            <person name="Lugli G.A."/>
            <person name="Frangipani E."/>
            <person name="Ventura M."/>
            <person name="Visca P."/>
        </authorList>
    </citation>
    <scope>NUCLEOTIDE SEQUENCE [LARGE SCALE GENOMIC DNA]</scope>
    <source>
        <strain evidence="1 2">DSM 24253</strain>
    </source>
</reference>
<keyword evidence="2" id="KW-1185">Reference proteome</keyword>
<evidence type="ECO:0000313" key="1">
    <source>
        <dbReference type="EMBL" id="MBM3114969.1"/>
    </source>
</evidence>
<protein>
    <submittedName>
        <fullName evidence="1">Uncharacterized protein</fullName>
    </submittedName>
</protein>